<reference evidence="5" key="3">
    <citation type="submission" date="2025-09" db="UniProtKB">
        <authorList>
            <consortium name="Ensembl"/>
        </authorList>
    </citation>
    <scope>IDENTIFICATION</scope>
</reference>
<accession>A0A669CTY6</accession>
<reference evidence="5" key="2">
    <citation type="submission" date="2025-08" db="UniProtKB">
        <authorList>
            <consortium name="Ensembl"/>
        </authorList>
    </citation>
    <scope>IDENTIFICATION</scope>
</reference>
<evidence type="ECO:0000256" key="1">
    <source>
        <dbReference type="ARBA" id="ARBA00004123"/>
    </source>
</evidence>
<dbReference type="SUPFAM" id="SSF48371">
    <property type="entry name" value="ARM repeat"/>
    <property type="match status" value="1"/>
</dbReference>
<dbReference type="PANTHER" id="PTHR31344:SF0">
    <property type="entry name" value="NUCLEAR PORE COMPLEX PROTEIN NUP205"/>
    <property type="match status" value="1"/>
</dbReference>
<dbReference type="GO" id="GO:0006999">
    <property type="term" value="P:nuclear pore organization"/>
    <property type="evidence" value="ECO:0007669"/>
    <property type="project" value="TreeGrafter"/>
</dbReference>
<gene>
    <name evidence="5" type="primary">NUP205</name>
    <name evidence="5" type="synonym">nup205</name>
</gene>
<dbReference type="GeneTree" id="ENSGT00390000004003"/>
<protein>
    <submittedName>
        <fullName evidence="5">Nucleoporin 205</fullName>
    </submittedName>
</protein>
<dbReference type="InterPro" id="IPR016024">
    <property type="entry name" value="ARM-type_fold"/>
</dbReference>
<dbReference type="Pfam" id="PF11894">
    <property type="entry name" value="Nup192"/>
    <property type="match status" value="1"/>
</dbReference>
<name>A0A669CTY6_ORENI</name>
<keyword evidence="3" id="KW-0813">Transport</keyword>
<evidence type="ECO:0000313" key="5">
    <source>
        <dbReference type="Ensembl" id="ENSONIP00000049769.1"/>
    </source>
</evidence>
<dbReference type="PANTHER" id="PTHR31344">
    <property type="entry name" value="NUCLEAR PORE COMPLEX PROTEIN NUP205"/>
    <property type="match status" value="1"/>
</dbReference>
<dbReference type="InterPro" id="IPR021827">
    <property type="entry name" value="Nup186/Nup192/Nup205"/>
</dbReference>
<proteinExistence type="inferred from homology"/>
<keyword evidence="4" id="KW-0539">Nucleus</keyword>
<dbReference type="GO" id="GO:0017056">
    <property type="term" value="F:structural constituent of nuclear pore"/>
    <property type="evidence" value="ECO:0007669"/>
    <property type="project" value="TreeGrafter"/>
</dbReference>
<evidence type="ECO:0000256" key="2">
    <source>
        <dbReference type="ARBA" id="ARBA00005892"/>
    </source>
</evidence>
<evidence type="ECO:0000313" key="6">
    <source>
        <dbReference type="Proteomes" id="UP000005207"/>
    </source>
</evidence>
<reference evidence="6" key="1">
    <citation type="submission" date="2012-01" db="EMBL/GenBank/DDBJ databases">
        <title>The Genome Sequence of Oreochromis niloticus (Nile Tilapia).</title>
        <authorList>
            <consortium name="Broad Institute Genome Assembly Team"/>
            <consortium name="Broad Institute Sequencing Platform"/>
            <person name="Di Palma F."/>
            <person name="Johnson J."/>
            <person name="Lander E.S."/>
            <person name="Lindblad-Toh K."/>
        </authorList>
    </citation>
    <scope>NUCLEOTIDE SEQUENCE [LARGE SCALE GENOMIC DNA]</scope>
</reference>
<dbReference type="Proteomes" id="UP000005207">
    <property type="component" value="Linkage group LG7"/>
</dbReference>
<comment type="similarity">
    <text evidence="2">Belongs to the NUP186/NUP192/NUP205 family.</text>
</comment>
<evidence type="ECO:0000256" key="4">
    <source>
        <dbReference type="ARBA" id="ARBA00023242"/>
    </source>
</evidence>
<sequence length="1655" mass="185291">MLFVFSFSGELVALTTRFTDELMSQGLTKRILTLVSEISVTREFERLQKERGLGNEKHRKEVADLIKECRQALADSLFSWTCQSPLSKDDTLALIGHLETVTAQADGSLDSVSLALVMALLYCLDVSFIEQGTEDRDGKFVLMVLAVCVCSAQSHFMLLYVHFCAALVEFTEADEALADQALLGDVFLFMKEGMLGCESFSQEEFYIRRVHSLITDFLALMPMKVKQLRNRADEDARLVHMSLQMDSELPSSLRKDLDHLMILIGEFYSKDPFGLELGLEFWCPTESLQHTSLQGSYLGMALQRPPHKQVVLSKFVRQMGDLLPSTLYISYLRMLKGLANGPQCAHYCFSLLKTNGAAHSDNIQGVSGSPVSWEHFFHSLMLYHENLRRDLPNPDSAHYRHPPLRGITQREMEGLTSFLQLLTTIITWSENARLALCEHPQWTPVVVMLGLLQCSVPPVLKAELLHCLAAFGKSPEIAASLWQSLEYTQILQTVRAPGQRQAAGIEVELNEIESSCEEYPLTRSFCHLISTLVEGSLPVNLGAGLRVPGFQPYLNFLRDSVFLPFPTRAYRRPAEKWEVADSVLEVFHKLLRDYEPQPSDFVQEIVELQGEQVPAHKPPGHSIMFHLLNDSPMLALCLSLLEEGVRQLDTYAPFPGKKHLESAVLHCLCLLDLALQKEAVFMDLLRESQASLLVSPLEQLLQGVSPQTRRADHIVNIARYLYHSSSNPEAAFQSAKILRRIANYPNIQIRLVGDFTHDQAVSHKLMAGFVECLDNEDAEEDIDSQKKVARIRHETQIHILNLLITSLELKAPNLALYLLGYEVKKPVSSTNLQDPGVLGCPRSCLHAILSRLQRGTEKRSGPALTQQAPHLAELCYQVIYQLCACPDTSGPTMRYLRTSQDFLFSHLQHLPFNLPSNQIAALSQMSWLMKTAAIELRVTSLNRQRSHTQRLVSLLLDDQPHAQHADGESGMEDETRSVSGFLHFDTVSKVRRKLLSVLDAIDFSQDMPELLQLDFFERTQIEQVISNCEHVNEQGHTVCNVKLLHRVLVAEVNALQGMAAIGQRPLLMEEVNSILQQVVERNRVRRSLSAKRHALQSWRSLVETLLTACPADLIPADERQLIIRDLLLDLHDKVSDHDAAGELMPIVAGAVFTLTAHLSQSVLSEQQQGVGLEASSGFASIANSALHLILRKLLDFILSTGGGYQRLRAHLYGSLLYYLQIAQKPEEPDTLQTAGKAMWERLTAPEDGFSKLQRENLAIIESYGKALMEVVCRDACDGHEISRMLAMAVLDRILSIDRQNQWLLYICNSGYLRSLVESLRQDDVALQSLLTPQPPLLKPLYIFESKMALLTRVAKTGQGAVELLRCGLVAQLMECQVFDMVPDSDAHRVMRDPSGFIPSPMDRYRQILLPTLRLFQVILTSTSINHQQGAAQVLQWLIVHADTIQSLLRCQELSMGALQELSLLTGIISKTALPGALEMGGEVNSAALMEFQGHINRFQRLCLSLLGRLAGSERDRLLKQAEISAPGDSAERREEMEVAMQQVCANIMEYCQALLLQSSAQAQFSICLFSPSGSEPAGRDGARTDLSSTVPSMAYSRVPSLGLVLYLLKNSAADFFRFHQSHRQSLGKLQSLDQLPPEELKEVIDRLLLVALYSH</sequence>
<keyword evidence="6" id="KW-1185">Reference proteome</keyword>
<dbReference type="Ensembl" id="ENSONIT00000034115.1">
    <property type="protein sequence ID" value="ENSONIP00000049769.1"/>
    <property type="gene ID" value="ENSONIG00000010336.2"/>
</dbReference>
<dbReference type="GO" id="GO:0044611">
    <property type="term" value="C:nuclear pore inner ring"/>
    <property type="evidence" value="ECO:0007669"/>
    <property type="project" value="TreeGrafter"/>
</dbReference>
<organism evidence="5 6">
    <name type="scientific">Oreochromis niloticus</name>
    <name type="common">Nile tilapia</name>
    <name type="synonym">Tilapia nilotica</name>
    <dbReference type="NCBI Taxonomy" id="8128"/>
    <lineage>
        <taxon>Eukaryota</taxon>
        <taxon>Metazoa</taxon>
        <taxon>Chordata</taxon>
        <taxon>Craniata</taxon>
        <taxon>Vertebrata</taxon>
        <taxon>Euteleostomi</taxon>
        <taxon>Actinopterygii</taxon>
        <taxon>Neopterygii</taxon>
        <taxon>Teleostei</taxon>
        <taxon>Neoteleostei</taxon>
        <taxon>Acanthomorphata</taxon>
        <taxon>Ovalentaria</taxon>
        <taxon>Cichlomorphae</taxon>
        <taxon>Cichliformes</taxon>
        <taxon>Cichlidae</taxon>
        <taxon>African cichlids</taxon>
        <taxon>Pseudocrenilabrinae</taxon>
        <taxon>Oreochromini</taxon>
        <taxon>Oreochromis</taxon>
    </lineage>
</organism>
<evidence type="ECO:0000256" key="3">
    <source>
        <dbReference type="ARBA" id="ARBA00022448"/>
    </source>
</evidence>
<comment type="subcellular location">
    <subcellularLocation>
        <location evidence="1">Nucleus</location>
    </subcellularLocation>
</comment>